<dbReference type="PANTHER" id="PTHR23412">
    <property type="entry name" value="STEREOCILIN RELATED"/>
    <property type="match status" value="1"/>
</dbReference>
<reference evidence="5" key="2">
    <citation type="submission" date="2020-01" db="EMBL/GenBank/DDBJ databases">
        <title>Draft genome sequence of the Termite Coptotermes fromosanus.</title>
        <authorList>
            <person name="Itakura S."/>
            <person name="Yosikawa Y."/>
            <person name="Umezawa K."/>
        </authorList>
    </citation>
    <scope>NUCLEOTIDE SEQUENCE [LARGE SCALE GENOMIC DNA]</scope>
</reference>
<reference evidence="3" key="1">
    <citation type="journal article" date="2020" name="J. Asia-Pac. Entomol.">
        <title>Draft genome sequence of the termite, Coptotermes formosanus: Genetic insights into the pyruvate dehydrogenase complex of the termite.</title>
        <authorList>
            <person name="Itakura S."/>
            <person name="Yosikawa Y."/>
            <person name="Togami Y."/>
            <person name="Umezawa K."/>
        </authorList>
    </citation>
    <scope>NUCLEOTIDE SEQUENCE</scope>
    <source>
        <tissue evidence="3">Head</tissue>
    </source>
</reference>
<dbReference type="PANTHER" id="PTHR23412:SF18">
    <property type="entry name" value="OTOANCORIN"/>
    <property type="match status" value="1"/>
</dbReference>
<dbReference type="OrthoDB" id="8195838at2759"/>
<evidence type="ECO:0000256" key="2">
    <source>
        <dbReference type="ARBA" id="ARBA00023180"/>
    </source>
</evidence>
<organism evidence="3 5">
    <name type="scientific">Coptotermes formosanus</name>
    <name type="common">Formosan subterranean termite</name>
    <dbReference type="NCBI Taxonomy" id="36987"/>
    <lineage>
        <taxon>Eukaryota</taxon>
        <taxon>Metazoa</taxon>
        <taxon>Ecdysozoa</taxon>
        <taxon>Arthropoda</taxon>
        <taxon>Hexapoda</taxon>
        <taxon>Insecta</taxon>
        <taxon>Pterygota</taxon>
        <taxon>Neoptera</taxon>
        <taxon>Polyneoptera</taxon>
        <taxon>Dictyoptera</taxon>
        <taxon>Blattodea</taxon>
        <taxon>Blattoidea</taxon>
        <taxon>Termitoidae</taxon>
        <taxon>Rhinotermitidae</taxon>
        <taxon>Coptotermes</taxon>
    </lineage>
</organism>
<evidence type="ECO:0000313" key="3">
    <source>
        <dbReference type="EMBL" id="GFG29180.1"/>
    </source>
</evidence>
<dbReference type="Proteomes" id="UP000502823">
    <property type="component" value="Unassembled WGS sequence"/>
</dbReference>
<comment type="caution">
    <text evidence="3">The sequence shown here is derived from an EMBL/GenBank/DDBJ whole genome shotgun (WGS) entry which is preliminary data.</text>
</comment>
<dbReference type="EMBL" id="BLKM01006901">
    <property type="protein sequence ID" value="GFG29180.1"/>
    <property type="molecule type" value="Genomic_DNA"/>
</dbReference>
<evidence type="ECO:0000313" key="5">
    <source>
        <dbReference type="Proteomes" id="UP000502823"/>
    </source>
</evidence>
<evidence type="ECO:0000256" key="1">
    <source>
        <dbReference type="ARBA" id="ARBA00022729"/>
    </source>
</evidence>
<dbReference type="InterPro" id="IPR026664">
    <property type="entry name" value="Stereocilin-rel"/>
</dbReference>
<gene>
    <name evidence="3" type="ORF">Cfor_11252</name>
    <name evidence="4" type="ORF">Cfor_11571</name>
</gene>
<dbReference type="AlphaFoldDB" id="A0A6L2PCM6"/>
<proteinExistence type="predicted"/>
<keyword evidence="2" id="KW-0325">Glycoprotein</keyword>
<evidence type="ECO:0000313" key="4">
    <source>
        <dbReference type="EMBL" id="GFG35552.1"/>
    </source>
</evidence>
<dbReference type="EMBL" id="BLKM01012105">
    <property type="protein sequence ID" value="GFG35552.1"/>
    <property type="molecule type" value="Genomic_DNA"/>
</dbReference>
<feature type="non-terminal residue" evidence="3">
    <location>
        <position position="267"/>
    </location>
</feature>
<dbReference type="GO" id="GO:0007160">
    <property type="term" value="P:cell-matrix adhesion"/>
    <property type="evidence" value="ECO:0007669"/>
    <property type="project" value="TreeGrafter"/>
</dbReference>
<dbReference type="GO" id="GO:0009986">
    <property type="term" value="C:cell surface"/>
    <property type="evidence" value="ECO:0007669"/>
    <property type="project" value="TreeGrafter"/>
</dbReference>
<dbReference type="InParanoid" id="A0A6L2PCM6"/>
<protein>
    <submittedName>
        <fullName evidence="3">Uncharacterized protein</fullName>
    </submittedName>
</protein>
<accession>A0A6L2PCM6</accession>
<keyword evidence="5" id="KW-1185">Reference proteome</keyword>
<name>A0A6L2PCM6_COPFO</name>
<sequence>MELLTLKKEDLDQGLVYLGKDILSAEQAYALWQALVKAYGDVGEVPNKCLQQLGWIASGIPPEDISNLTLTEIDTIAALGQFHNLSITQLSALAEQVHNSWAAKEPEDYTCYDLVALQHILCGFNRTIIEKIHPSAYSKASKSLGELKFCPIDVLQGLATLATDSAAFGNTDLWTPAQVTDAGCVLGGLSASSIALIPAKSLEYLKPDAVRCIPPHLIKSMSAAQREKLPSSATSYFSGEQWAALNSYVKATNCNNGSSEHHCNNSP</sequence>
<keyword evidence="1" id="KW-0732">Signal</keyword>